<name>A0A8S0Y057_CYCAE</name>
<gene>
    <name evidence="1" type="ORF">AAE3_LOCUS12579</name>
</gene>
<dbReference type="AlphaFoldDB" id="A0A8S0Y057"/>
<protein>
    <submittedName>
        <fullName evidence="1">Uncharacterized protein</fullName>
    </submittedName>
</protein>
<organism evidence="1 2">
    <name type="scientific">Cyclocybe aegerita</name>
    <name type="common">Black poplar mushroom</name>
    <name type="synonym">Agrocybe aegerita</name>
    <dbReference type="NCBI Taxonomy" id="1973307"/>
    <lineage>
        <taxon>Eukaryota</taxon>
        <taxon>Fungi</taxon>
        <taxon>Dikarya</taxon>
        <taxon>Basidiomycota</taxon>
        <taxon>Agaricomycotina</taxon>
        <taxon>Agaricomycetes</taxon>
        <taxon>Agaricomycetidae</taxon>
        <taxon>Agaricales</taxon>
        <taxon>Agaricineae</taxon>
        <taxon>Bolbitiaceae</taxon>
        <taxon>Cyclocybe</taxon>
    </lineage>
</organism>
<evidence type="ECO:0000313" key="2">
    <source>
        <dbReference type="Proteomes" id="UP000467700"/>
    </source>
</evidence>
<sequence length="113" mass="12831">MQHTPVNLPEFAPDDPREFLQYSHPRLHFVALSVLTISTTRLDRFLPPPAVHFSDDRLYLSIFSMVPKVTKTPHKKTAVELRRLNEGVDKGLRTDNRLGVVGRLEEGQTGLLS</sequence>
<comment type="caution">
    <text evidence="1">The sequence shown here is derived from an EMBL/GenBank/DDBJ whole genome shotgun (WGS) entry which is preliminary data.</text>
</comment>
<accession>A0A8S0Y057</accession>
<proteinExistence type="predicted"/>
<dbReference type="Proteomes" id="UP000467700">
    <property type="component" value="Unassembled WGS sequence"/>
</dbReference>
<evidence type="ECO:0000313" key="1">
    <source>
        <dbReference type="EMBL" id="CAA7270441.1"/>
    </source>
</evidence>
<reference evidence="1 2" key="1">
    <citation type="submission" date="2020-01" db="EMBL/GenBank/DDBJ databases">
        <authorList>
            <person name="Gupta K D."/>
        </authorList>
    </citation>
    <scope>NUCLEOTIDE SEQUENCE [LARGE SCALE GENOMIC DNA]</scope>
</reference>
<keyword evidence="2" id="KW-1185">Reference proteome</keyword>
<dbReference type="EMBL" id="CACVBS010000090">
    <property type="protein sequence ID" value="CAA7270441.1"/>
    <property type="molecule type" value="Genomic_DNA"/>
</dbReference>